<evidence type="ECO:0008006" key="3">
    <source>
        <dbReference type="Google" id="ProtNLM"/>
    </source>
</evidence>
<protein>
    <recommendedName>
        <fullName evidence="3">Lipoprotein</fullName>
    </recommendedName>
</protein>
<name>R0CWL1_CAUVI</name>
<keyword evidence="2" id="KW-1185">Reference proteome</keyword>
<accession>R0CWL1</accession>
<dbReference type="OrthoDB" id="7186022at2"/>
<reference evidence="1 2" key="1">
    <citation type="journal article" date="2013" name="Genome Announc.">
        <title>Draft Genome Sequence for Caulobacter sp. Strain OR37, a Bacterium Tolerant to Heavy Metals.</title>
        <authorList>
            <person name="Utturkar S.M."/>
            <person name="Bollmann A."/>
            <person name="Brzoska R.M."/>
            <person name="Klingeman D.M."/>
            <person name="Epstein S.E."/>
            <person name="Palumbo A.V."/>
            <person name="Brown S.D."/>
        </authorList>
    </citation>
    <scope>NUCLEOTIDE SEQUENCE [LARGE SCALE GENOMIC DNA]</scope>
    <source>
        <strain evidence="1 2">OR37</strain>
    </source>
</reference>
<dbReference type="EMBL" id="APMP01000027">
    <property type="protein sequence ID" value="ENZ80685.1"/>
    <property type="molecule type" value="Genomic_DNA"/>
</dbReference>
<dbReference type="eggNOG" id="ENOG5033E7R">
    <property type="taxonomic scope" value="Bacteria"/>
</dbReference>
<proteinExistence type="predicted"/>
<sequence length="288" mass="30225" precursor="true">MRQVIFAMLGVAAIGLGGCQSLQGYPAPLETPKQALALVQADTRPAAVTAYDGITDPALRRTKRDQIVRARLYAIDVNYDDFVRTVSGQQKTFAIGADLVSAGLTGAATLAKSATTKTHLTTYASAALGVRSTVDKELFYSKTLPAVVSQMDASRKAVLAKIAEGLAKPDGDYPLVAALADLQDYYTAGTLNGALNQIAKDAGVKAQAAEDRIAKVTTIATAYDDPSRKLSAYWRKADGSYDSAHEAKMLACLGPGATTLQLTNLIHGDSATQKNALIACLTAAGEKL</sequence>
<dbReference type="PROSITE" id="PS51257">
    <property type="entry name" value="PROKAR_LIPOPROTEIN"/>
    <property type="match status" value="1"/>
</dbReference>
<gene>
    <name evidence="1" type="ORF">OR37_03403</name>
</gene>
<evidence type="ECO:0000313" key="1">
    <source>
        <dbReference type="EMBL" id="ENZ80685.1"/>
    </source>
</evidence>
<dbReference type="PATRIC" id="fig|1292034.3.peg.3376"/>
<comment type="caution">
    <text evidence="1">The sequence shown here is derived from an EMBL/GenBank/DDBJ whole genome shotgun (WGS) entry which is preliminary data.</text>
</comment>
<dbReference type="Proteomes" id="UP000013063">
    <property type="component" value="Unassembled WGS sequence"/>
</dbReference>
<dbReference type="AlphaFoldDB" id="R0CWL1"/>
<organism evidence="1 2">
    <name type="scientific">Caulobacter vibrioides OR37</name>
    <dbReference type="NCBI Taxonomy" id="1292034"/>
    <lineage>
        <taxon>Bacteria</taxon>
        <taxon>Pseudomonadati</taxon>
        <taxon>Pseudomonadota</taxon>
        <taxon>Alphaproteobacteria</taxon>
        <taxon>Caulobacterales</taxon>
        <taxon>Caulobacteraceae</taxon>
        <taxon>Caulobacter</taxon>
    </lineage>
</organism>
<dbReference type="STRING" id="1292034.OR37_03403"/>
<evidence type="ECO:0000313" key="2">
    <source>
        <dbReference type="Proteomes" id="UP000013063"/>
    </source>
</evidence>
<dbReference type="RefSeq" id="WP_004622539.1">
    <property type="nucleotide sequence ID" value="NZ_APMP01000027.1"/>
</dbReference>